<evidence type="ECO:0000313" key="4">
    <source>
        <dbReference type="Proteomes" id="UP000221961"/>
    </source>
</evidence>
<evidence type="ECO:0000259" key="2">
    <source>
        <dbReference type="Pfam" id="PF12697"/>
    </source>
</evidence>
<evidence type="ECO:0000256" key="1">
    <source>
        <dbReference type="SAM" id="MobiDB-lite"/>
    </source>
</evidence>
<feature type="compositionally biased region" description="Low complexity" evidence="1">
    <location>
        <begin position="24"/>
        <end position="46"/>
    </location>
</feature>
<sequence>MISVLAGAVFVTAAAIGCANPNGPGGPSAAASSAPASSKTSPAPSSTRMISNNGHNLAFHVTPGHLPAIVFDAGGGQDSSEWAGLVPGVAAATGSMIITYDRAGLGASDEVPGPWKVADAVADLDAGLRQLGLTRDVIFVAHSEAGEIATNFVHDHPGVVAGAVLVDANLPGFFTDDQIARIEAAEQPQIQALEQQPSTRQTRQLLAVAADYGPAHRAYHQLTWPPTVPIDVIVSAKTPFESSESDAHHWRDAQAAFAAAASNRRLLVAQGSSHDVPADRPDIVAQEVEDIVARTR</sequence>
<evidence type="ECO:0000313" key="3">
    <source>
        <dbReference type="EMBL" id="ATL68152.1"/>
    </source>
</evidence>
<proteinExistence type="predicted"/>
<dbReference type="Proteomes" id="UP000221961">
    <property type="component" value="Chromosome"/>
</dbReference>
<gene>
    <name evidence="3" type="ORF">CRH09_20130</name>
</gene>
<dbReference type="InterPro" id="IPR029058">
    <property type="entry name" value="AB_hydrolase_fold"/>
</dbReference>
<accession>A0A291RM38</accession>
<dbReference type="PANTHER" id="PTHR43433:SF1">
    <property type="entry name" value="BLL5160 PROTEIN"/>
    <property type="match status" value="1"/>
</dbReference>
<dbReference type="GO" id="GO:0016787">
    <property type="term" value="F:hydrolase activity"/>
    <property type="evidence" value="ECO:0007669"/>
    <property type="project" value="UniProtKB-KW"/>
</dbReference>
<dbReference type="SUPFAM" id="SSF53474">
    <property type="entry name" value="alpha/beta-Hydrolases"/>
    <property type="match status" value="1"/>
</dbReference>
<protein>
    <submittedName>
        <fullName evidence="3">Alpha/beta hydrolase</fullName>
    </submittedName>
</protein>
<dbReference type="InterPro" id="IPR000073">
    <property type="entry name" value="AB_hydrolase_1"/>
</dbReference>
<reference evidence="3 4" key="1">
    <citation type="submission" date="2017-10" db="EMBL/GenBank/DDBJ databases">
        <title>Comparative genomics between pathogenic Norcardia.</title>
        <authorList>
            <person name="Zeng L."/>
        </authorList>
    </citation>
    <scope>NUCLEOTIDE SEQUENCE [LARGE SCALE GENOMIC DNA]</scope>
    <source>
        <strain evidence="3 4">NC_YFY_NT001</strain>
    </source>
</reference>
<feature type="region of interest" description="Disordered" evidence="1">
    <location>
        <begin position="24"/>
        <end position="49"/>
    </location>
</feature>
<dbReference type="Pfam" id="PF12697">
    <property type="entry name" value="Abhydrolase_6"/>
    <property type="match status" value="1"/>
</dbReference>
<dbReference type="PANTHER" id="PTHR43433">
    <property type="entry name" value="HYDROLASE, ALPHA/BETA FOLD FAMILY PROTEIN"/>
    <property type="match status" value="1"/>
</dbReference>
<dbReference type="EMBL" id="CP023778">
    <property type="protein sequence ID" value="ATL68152.1"/>
    <property type="molecule type" value="Genomic_DNA"/>
</dbReference>
<dbReference type="KEGG" id="ntp:CRH09_20130"/>
<dbReference type="AlphaFoldDB" id="A0A291RM38"/>
<organism evidence="3 4">
    <name type="scientific">Nocardia terpenica</name>
    <dbReference type="NCBI Taxonomy" id="455432"/>
    <lineage>
        <taxon>Bacteria</taxon>
        <taxon>Bacillati</taxon>
        <taxon>Actinomycetota</taxon>
        <taxon>Actinomycetes</taxon>
        <taxon>Mycobacteriales</taxon>
        <taxon>Nocardiaceae</taxon>
        <taxon>Nocardia</taxon>
    </lineage>
</organism>
<dbReference type="InterPro" id="IPR050471">
    <property type="entry name" value="AB_hydrolase"/>
</dbReference>
<keyword evidence="3" id="KW-0378">Hydrolase</keyword>
<feature type="domain" description="AB hydrolase-1" evidence="2">
    <location>
        <begin position="69"/>
        <end position="286"/>
    </location>
</feature>
<name>A0A291RM38_9NOCA</name>
<dbReference type="Gene3D" id="3.40.50.1820">
    <property type="entry name" value="alpha/beta hydrolase"/>
    <property type="match status" value="1"/>
</dbReference>